<dbReference type="Gene3D" id="3.50.50.60">
    <property type="entry name" value="FAD/NAD(P)-binding domain"/>
    <property type="match status" value="1"/>
</dbReference>
<dbReference type="PANTHER" id="PTHR42720:SF1">
    <property type="entry name" value="GLYCEROL 3-PHOSPHATE OXIDASE"/>
    <property type="match status" value="1"/>
</dbReference>
<dbReference type="Pfam" id="PF04324">
    <property type="entry name" value="Fer2_BFD"/>
    <property type="match status" value="1"/>
</dbReference>
<evidence type="ECO:0000259" key="1">
    <source>
        <dbReference type="Pfam" id="PF01266"/>
    </source>
</evidence>
<dbReference type="SUPFAM" id="SSF51905">
    <property type="entry name" value="FAD/NAD(P)-binding domain"/>
    <property type="match status" value="1"/>
</dbReference>
<dbReference type="EMBL" id="CP071446">
    <property type="protein sequence ID" value="QTA37227.1"/>
    <property type="molecule type" value="Genomic_DNA"/>
</dbReference>
<name>A0ABX7S4B3_9BACT</name>
<dbReference type="InterPro" id="IPR007419">
    <property type="entry name" value="BFD-like_2Fe2S-bd_dom"/>
</dbReference>
<dbReference type="Proteomes" id="UP000671862">
    <property type="component" value="Chromosome"/>
</dbReference>
<dbReference type="InterPro" id="IPR006076">
    <property type="entry name" value="FAD-dep_OxRdtase"/>
</dbReference>
<protein>
    <submittedName>
        <fullName evidence="3">NAD(P)/FAD-dependent oxidoreductase</fullName>
    </submittedName>
</protein>
<evidence type="ECO:0000313" key="3">
    <source>
        <dbReference type="EMBL" id="QTA37227.1"/>
    </source>
</evidence>
<keyword evidence="4" id="KW-1185">Reference proteome</keyword>
<sequence>MKIYIIGAGISGSLIARELSKYEVEVHLIEKNPDVGWGVTKANSAIIHGGYDDPPGTVRAQFSSIGNKMYDQLSKELDFDFKRIGSYVVAFNENEVLYLKELKERGRKNGVTNLEIVDVKELKTKEPNINENAIAALWCPDAGITEPWEVAIAAIENARKNGLILHLSEKVVDIVVEKGKVKRLVTNKGEYKADIVINAAGLFADEIARMAGAEGFKIYPRKGEYILLDKKLNGLVNSVIFPTPTKTSKGVLVLPTVDGGILIGPNAVDLPVEEKSNLSTTKEGLTEIYGRAKHLVPGIDLSYTIKTFSGLRPENNRKDFIIGATKIWGFINVAGIRSPGLTAAPAFAKYIVEKIFPENLKVNLVKKKEFNPYRKRIPNMSYFNLEKWDKLVKKDPKYGKLVCFCNNVTEGEIVEAIKRGARTVDGVKFRTRASFGRCQGGFCGLKIIEILARELGISVEEVKQNYRNSWIIDGKVRI</sequence>
<dbReference type="Pfam" id="PF01266">
    <property type="entry name" value="DAO"/>
    <property type="match status" value="1"/>
</dbReference>
<accession>A0ABX7S4B3</accession>
<dbReference type="Gene3D" id="1.10.10.1100">
    <property type="entry name" value="BFD-like [2Fe-2S]-binding domain"/>
    <property type="match status" value="1"/>
</dbReference>
<dbReference type="InterPro" id="IPR041854">
    <property type="entry name" value="BFD-like_2Fe2S-bd_dom_sf"/>
</dbReference>
<evidence type="ECO:0000259" key="2">
    <source>
        <dbReference type="Pfam" id="PF04324"/>
    </source>
</evidence>
<gene>
    <name evidence="3" type="ORF">JYK00_05635</name>
</gene>
<dbReference type="SUPFAM" id="SSF54373">
    <property type="entry name" value="FAD-linked reductases, C-terminal domain"/>
    <property type="match status" value="1"/>
</dbReference>
<evidence type="ECO:0000313" key="4">
    <source>
        <dbReference type="Proteomes" id="UP000671862"/>
    </source>
</evidence>
<organism evidence="3 4">
    <name type="scientific">Thermosipho ferrireducens</name>
    <dbReference type="NCBI Taxonomy" id="2571116"/>
    <lineage>
        <taxon>Bacteria</taxon>
        <taxon>Thermotogati</taxon>
        <taxon>Thermotogota</taxon>
        <taxon>Thermotogae</taxon>
        <taxon>Thermotogales</taxon>
        <taxon>Fervidobacteriaceae</taxon>
        <taxon>Thermosipho</taxon>
    </lineage>
</organism>
<feature type="domain" description="BFD-like [2Fe-2S]-binding" evidence="2">
    <location>
        <begin position="401"/>
        <end position="453"/>
    </location>
</feature>
<dbReference type="RefSeq" id="WP_207565952.1">
    <property type="nucleotide sequence ID" value="NZ_CP071446.1"/>
</dbReference>
<proteinExistence type="predicted"/>
<reference evidence="3 4" key="1">
    <citation type="submission" date="2021-03" db="EMBL/GenBank/DDBJ databases">
        <title>Thermosipho ferrireducens sp.nov., an anaerobic thermophilic iron-reducing bacterium isolated from a deep-sea hydrothermal sulfide deposits.</title>
        <authorList>
            <person name="Zeng X."/>
            <person name="Chen Y."/>
            <person name="Shao Z."/>
        </authorList>
    </citation>
    <scope>NUCLEOTIDE SEQUENCE [LARGE SCALE GENOMIC DNA]</scope>
    <source>
        <strain evidence="3 4">JL129W03</strain>
    </source>
</reference>
<dbReference type="Gene3D" id="3.30.9.10">
    <property type="entry name" value="D-Amino Acid Oxidase, subunit A, domain 2"/>
    <property type="match status" value="1"/>
</dbReference>
<dbReference type="InterPro" id="IPR052745">
    <property type="entry name" value="G3P_Oxidase/Oxidoreductase"/>
</dbReference>
<dbReference type="PANTHER" id="PTHR42720">
    <property type="entry name" value="GLYCEROL-3-PHOSPHATE DEHYDROGENASE"/>
    <property type="match status" value="1"/>
</dbReference>
<feature type="domain" description="FAD dependent oxidoreductase" evidence="1">
    <location>
        <begin position="3"/>
        <end position="353"/>
    </location>
</feature>
<dbReference type="InterPro" id="IPR036188">
    <property type="entry name" value="FAD/NAD-bd_sf"/>
</dbReference>
<dbReference type="CDD" id="cd19946">
    <property type="entry name" value="GlpA-like_Fer2_BFD-like"/>
    <property type="match status" value="1"/>
</dbReference>